<gene>
    <name evidence="2" type="ORF">OMP38_13890</name>
</gene>
<organism evidence="2 3">
    <name type="scientific">Cohnella ginsengisoli</name>
    <dbReference type="NCBI Taxonomy" id="425004"/>
    <lineage>
        <taxon>Bacteria</taxon>
        <taxon>Bacillati</taxon>
        <taxon>Bacillota</taxon>
        <taxon>Bacilli</taxon>
        <taxon>Bacillales</taxon>
        <taxon>Paenibacillaceae</taxon>
        <taxon>Cohnella</taxon>
    </lineage>
</organism>
<feature type="region of interest" description="Disordered" evidence="1">
    <location>
        <begin position="1"/>
        <end position="62"/>
    </location>
</feature>
<proteinExistence type="predicted"/>
<name>A0A9X4KH14_9BACL</name>
<dbReference type="AlphaFoldDB" id="A0A9X4KH14"/>
<sequence length="62" mass="6613">MAATADKRDYSLTGPEGKRAEEKGLVAADWYQTPHPAGADEGAHEAQERTGDTGYDHLVRGG</sequence>
<accession>A0A9X4KH14</accession>
<evidence type="ECO:0000313" key="3">
    <source>
        <dbReference type="Proteomes" id="UP001153387"/>
    </source>
</evidence>
<comment type="caution">
    <text evidence="2">The sequence shown here is derived from an EMBL/GenBank/DDBJ whole genome shotgun (WGS) entry which is preliminary data.</text>
</comment>
<feature type="compositionally biased region" description="Basic and acidic residues" evidence="1">
    <location>
        <begin position="1"/>
        <end position="24"/>
    </location>
</feature>
<evidence type="ECO:0000256" key="1">
    <source>
        <dbReference type="SAM" id="MobiDB-lite"/>
    </source>
</evidence>
<dbReference type="RefSeq" id="WP_277565677.1">
    <property type="nucleotide sequence ID" value="NZ_JAPDHZ010000003.1"/>
</dbReference>
<protein>
    <submittedName>
        <fullName evidence="2">Uncharacterized protein</fullName>
    </submittedName>
</protein>
<feature type="compositionally biased region" description="Basic and acidic residues" evidence="1">
    <location>
        <begin position="41"/>
        <end position="62"/>
    </location>
</feature>
<keyword evidence="3" id="KW-1185">Reference proteome</keyword>
<dbReference type="Proteomes" id="UP001153387">
    <property type="component" value="Unassembled WGS sequence"/>
</dbReference>
<reference evidence="2 3" key="1">
    <citation type="submission" date="2022-10" db="EMBL/GenBank/DDBJ databases">
        <title>Comparative genomic analysis of Cohnella hashimotonis sp. nov., isolated from the International Space Station.</title>
        <authorList>
            <person name="Simpson A."/>
            <person name="Venkateswaran K."/>
        </authorList>
    </citation>
    <scope>NUCLEOTIDE SEQUENCE [LARGE SCALE GENOMIC DNA]</scope>
    <source>
        <strain evidence="2 3">DSM 18997</strain>
    </source>
</reference>
<dbReference type="EMBL" id="JAPDHZ010000003">
    <property type="protein sequence ID" value="MDG0791830.1"/>
    <property type="molecule type" value="Genomic_DNA"/>
</dbReference>
<evidence type="ECO:0000313" key="2">
    <source>
        <dbReference type="EMBL" id="MDG0791830.1"/>
    </source>
</evidence>